<dbReference type="Pfam" id="PF24038">
    <property type="entry name" value="DUF7347"/>
    <property type="match status" value="1"/>
</dbReference>
<dbReference type="HOGENOM" id="CLU_060475_0_0_2"/>
<feature type="domain" description="DUF7347" evidence="1">
    <location>
        <begin position="8"/>
        <end position="93"/>
    </location>
</feature>
<dbReference type="eggNOG" id="arCOG03860">
    <property type="taxonomic scope" value="Archaea"/>
</dbReference>
<evidence type="ECO:0000259" key="1">
    <source>
        <dbReference type="Pfam" id="PF24038"/>
    </source>
</evidence>
<dbReference type="InterPro" id="IPR055771">
    <property type="entry name" value="DUF7347"/>
</dbReference>
<feature type="domain" description="DUF7351" evidence="2">
    <location>
        <begin position="110"/>
        <end position="288"/>
    </location>
</feature>
<proteinExistence type="predicted"/>
<dbReference type="Gene3D" id="1.10.10.10">
    <property type="entry name" value="Winged helix-like DNA-binding domain superfamily/Winged helix DNA-binding domain"/>
    <property type="match status" value="1"/>
</dbReference>
<evidence type="ECO:0000313" key="4">
    <source>
        <dbReference type="Proteomes" id="UP000010878"/>
    </source>
</evidence>
<dbReference type="Proteomes" id="UP000010878">
    <property type="component" value="Chromosome"/>
</dbReference>
<protein>
    <submittedName>
        <fullName evidence="3">Uncharacterized protein</fullName>
    </submittedName>
</protein>
<dbReference type="RefSeq" id="WP_015322148.1">
    <property type="nucleotide sequence ID" value="NC_019974.1"/>
</dbReference>
<evidence type="ECO:0000259" key="2">
    <source>
        <dbReference type="Pfam" id="PF24042"/>
    </source>
</evidence>
<dbReference type="Pfam" id="PF24042">
    <property type="entry name" value="DUF7351"/>
    <property type="match status" value="1"/>
</dbReference>
<dbReference type="KEGG" id="nou:Natoc_2954"/>
<accession>L0K2X4</accession>
<organism evidence="3 4">
    <name type="scientific">Natronococcus occultus SP4</name>
    <dbReference type="NCBI Taxonomy" id="694430"/>
    <lineage>
        <taxon>Archaea</taxon>
        <taxon>Methanobacteriati</taxon>
        <taxon>Methanobacteriota</taxon>
        <taxon>Stenosarchaea group</taxon>
        <taxon>Halobacteria</taxon>
        <taxon>Halobacteriales</taxon>
        <taxon>Natrialbaceae</taxon>
        <taxon>Natronococcus</taxon>
    </lineage>
</organism>
<dbReference type="GeneID" id="14403341"/>
<name>L0K2X4_9EURY</name>
<dbReference type="InterPro" id="IPR055775">
    <property type="entry name" value="DUF7351"/>
</dbReference>
<reference evidence="3 4" key="1">
    <citation type="submission" date="2012-11" db="EMBL/GenBank/DDBJ databases">
        <title>FINISHED of Natronococcus occultus SP4, DSM 3396.</title>
        <authorList>
            <consortium name="DOE Joint Genome Institute"/>
            <person name="Eisen J."/>
            <person name="Huntemann M."/>
            <person name="Wei C.-L."/>
            <person name="Han J."/>
            <person name="Detter J.C."/>
            <person name="Han C."/>
            <person name="Tapia R."/>
            <person name="Chen A."/>
            <person name="Kyrpides N."/>
            <person name="Mavromatis K."/>
            <person name="Markowitz V."/>
            <person name="Szeto E."/>
            <person name="Ivanova N."/>
            <person name="Mikhailova N."/>
            <person name="Ovchinnikova G."/>
            <person name="Pagani I."/>
            <person name="Pati A."/>
            <person name="Goodwin L."/>
            <person name="Nordberg H.P."/>
            <person name="Cantor M.N."/>
            <person name="Hua S.X."/>
            <person name="Woyke T."/>
            <person name="Eisen J."/>
            <person name="Klenk H.-P."/>
            <person name="Klenk H.-P."/>
        </authorList>
    </citation>
    <scope>NUCLEOTIDE SEQUENCE [LARGE SCALE GENOMIC DNA]</scope>
    <source>
        <strain evidence="3 4">SP4</strain>
    </source>
</reference>
<dbReference type="AlphaFoldDB" id="L0K2X4"/>
<keyword evidence="4" id="KW-1185">Reference proteome</keyword>
<sequence>MTVNEDAAAAFGILSDPTRIAILRAFARALEGGDVDSSDPFPALPFSEVYDRVDVDSTSQLSYHLEQLDGTYLRRTDDGWTFTFAGESVVRLVLSGAYGGDVAFDPVPVDTPCPICGAGQLCVAVEDRLLFRECEDCGRRMGGLPVTPAQVRDRDADAVLASVTTRMLTRYWRFREDACPDCGGAVTIDLQESAASVDTLEWTAVGRCLQCRRSIHGPPSIWLVTHPASIAFHWDRGIDVRSFGFAALTERVTACDWNTTRVAPEEFRVTYRLEDARLRLTVDETLAVSSIARVRTAPSRDR</sequence>
<dbReference type="EMBL" id="CP003929">
    <property type="protein sequence ID" value="AGB38709.1"/>
    <property type="molecule type" value="Genomic_DNA"/>
</dbReference>
<dbReference type="InterPro" id="IPR036388">
    <property type="entry name" value="WH-like_DNA-bd_sf"/>
</dbReference>
<gene>
    <name evidence="3" type="ORF">Natoc_2954</name>
</gene>
<evidence type="ECO:0000313" key="3">
    <source>
        <dbReference type="EMBL" id="AGB38709.1"/>
    </source>
</evidence>
<dbReference type="OrthoDB" id="8482at2157"/>